<comment type="cofactor">
    <cofactor evidence="2">
        <name>Mn(2+)</name>
        <dbReference type="ChEBI" id="CHEBI:29035"/>
    </cofactor>
</comment>
<evidence type="ECO:0000256" key="11">
    <source>
        <dbReference type="ARBA" id="ARBA00022842"/>
    </source>
</evidence>
<evidence type="ECO:0000256" key="5">
    <source>
        <dbReference type="ARBA" id="ARBA00005520"/>
    </source>
</evidence>
<dbReference type="Pfam" id="PF00925">
    <property type="entry name" value="GTP_cyclohydro2"/>
    <property type="match status" value="1"/>
</dbReference>
<dbReference type="AlphaFoldDB" id="A0A0C2D9B8"/>
<reference evidence="16 17" key="1">
    <citation type="submission" date="2014-12" db="EMBL/GenBank/DDBJ databases">
        <title>Genome assembly of Enhygromyxa salina DSM 15201.</title>
        <authorList>
            <person name="Sharma G."/>
            <person name="Subramanian S."/>
        </authorList>
    </citation>
    <scope>NUCLEOTIDE SEQUENCE [LARGE SCALE GENOMIC DNA]</scope>
    <source>
        <strain evidence="16 17">DSM 15201</strain>
    </source>
</reference>
<comment type="similarity">
    <text evidence="6">In the C-terminal section; belongs to the GTP cyclohydrolase II family.</text>
</comment>
<evidence type="ECO:0000256" key="14">
    <source>
        <dbReference type="HAMAP-Rule" id="MF_00180"/>
    </source>
</evidence>
<proteinExistence type="inferred from homology"/>
<feature type="binding site" evidence="14">
    <location>
        <begin position="145"/>
        <end position="149"/>
    </location>
    <ligand>
        <name>D-ribulose 5-phosphate</name>
        <dbReference type="ChEBI" id="CHEBI:58121"/>
    </ligand>
</feature>
<name>A0A0C2D9B8_9BACT</name>
<evidence type="ECO:0000256" key="10">
    <source>
        <dbReference type="ARBA" id="ARBA00022723"/>
    </source>
</evidence>
<organism evidence="16 17">
    <name type="scientific">Enhygromyxa salina</name>
    <dbReference type="NCBI Taxonomy" id="215803"/>
    <lineage>
        <taxon>Bacteria</taxon>
        <taxon>Pseudomonadati</taxon>
        <taxon>Myxococcota</taxon>
        <taxon>Polyangia</taxon>
        <taxon>Nannocystales</taxon>
        <taxon>Nannocystaceae</taxon>
        <taxon>Enhygromyxa</taxon>
    </lineage>
</organism>
<comment type="pathway">
    <text evidence="4 14">Cofactor biosynthesis; riboflavin biosynthesis; 2-hydroxy-3-oxobutyl phosphate from D-ribulose 5-phosphate: step 1/1.</text>
</comment>
<comment type="caution">
    <text evidence="16">The sequence shown here is derived from an EMBL/GenBank/DDBJ whole genome shotgun (WGS) entry which is preliminary data.</text>
</comment>
<dbReference type="EC" id="4.1.99.12" evidence="7 14"/>
<evidence type="ECO:0000256" key="4">
    <source>
        <dbReference type="ARBA" id="ARBA00004904"/>
    </source>
</evidence>
<gene>
    <name evidence="14" type="primary">ribB</name>
    <name evidence="16" type="ORF">DB30_01694</name>
</gene>
<dbReference type="Pfam" id="PF00926">
    <property type="entry name" value="DHBP_synthase"/>
    <property type="match status" value="1"/>
</dbReference>
<dbReference type="PANTHER" id="PTHR21327:SF18">
    <property type="entry name" value="3,4-DIHYDROXY-2-BUTANONE 4-PHOSPHATE SYNTHASE"/>
    <property type="match status" value="1"/>
</dbReference>
<evidence type="ECO:0000259" key="15">
    <source>
        <dbReference type="Pfam" id="PF00925"/>
    </source>
</evidence>
<comment type="similarity">
    <text evidence="14">Belongs to the DHBP synthase family.</text>
</comment>
<dbReference type="GO" id="GO:0000287">
    <property type="term" value="F:magnesium ion binding"/>
    <property type="evidence" value="ECO:0007669"/>
    <property type="project" value="UniProtKB-UniRule"/>
</dbReference>
<dbReference type="NCBIfam" id="TIGR00506">
    <property type="entry name" value="ribB"/>
    <property type="match status" value="1"/>
</dbReference>
<dbReference type="Gene3D" id="3.90.870.10">
    <property type="entry name" value="DHBP synthase"/>
    <property type="match status" value="1"/>
</dbReference>
<evidence type="ECO:0000256" key="9">
    <source>
        <dbReference type="ARBA" id="ARBA00022619"/>
    </source>
</evidence>
<evidence type="ECO:0000256" key="12">
    <source>
        <dbReference type="ARBA" id="ARBA00023211"/>
    </source>
</evidence>
<feature type="binding site" evidence="14">
    <location>
        <position position="148"/>
    </location>
    <ligand>
        <name>Mg(2+)</name>
        <dbReference type="ChEBI" id="CHEBI:18420"/>
        <label>2</label>
    </ligand>
</feature>
<comment type="similarity">
    <text evidence="5">In the N-terminal section; belongs to the DHBP synthase family.</text>
</comment>
<feature type="domain" description="GTP cyclohydrolase II" evidence="15">
    <location>
        <begin position="232"/>
        <end position="380"/>
    </location>
</feature>
<feature type="binding site" evidence="14">
    <location>
        <position position="37"/>
    </location>
    <ligand>
        <name>D-ribulose 5-phosphate</name>
        <dbReference type="ChEBI" id="CHEBI:58121"/>
    </ligand>
</feature>
<keyword evidence="10 14" id="KW-0479">Metal-binding</keyword>
<comment type="cofactor">
    <cofactor evidence="14">
        <name>Mg(2+)</name>
        <dbReference type="ChEBI" id="CHEBI:18420"/>
    </cofactor>
    <cofactor evidence="14">
        <name>Mn(2+)</name>
        <dbReference type="ChEBI" id="CHEBI:29035"/>
    </cofactor>
    <text evidence="14">Binds 2 divalent metal cations per subunit. Magnesium or manganese.</text>
</comment>
<dbReference type="PIRSF" id="PIRSF001259">
    <property type="entry name" value="RibA"/>
    <property type="match status" value="1"/>
</dbReference>
<keyword evidence="11 14" id="KW-0460">Magnesium</keyword>
<dbReference type="SUPFAM" id="SSF55821">
    <property type="entry name" value="YrdC/RibB"/>
    <property type="match status" value="1"/>
</dbReference>
<comment type="catalytic activity">
    <reaction evidence="1 14">
        <text>D-ribulose 5-phosphate = (2S)-2-hydroxy-3-oxobutyl phosphate + formate + H(+)</text>
        <dbReference type="Rhea" id="RHEA:18457"/>
        <dbReference type="ChEBI" id="CHEBI:15378"/>
        <dbReference type="ChEBI" id="CHEBI:15740"/>
        <dbReference type="ChEBI" id="CHEBI:58121"/>
        <dbReference type="ChEBI" id="CHEBI:58830"/>
        <dbReference type="EC" id="4.1.99.12"/>
    </reaction>
</comment>
<evidence type="ECO:0000256" key="3">
    <source>
        <dbReference type="ARBA" id="ARBA00002284"/>
    </source>
</evidence>
<comment type="subunit">
    <text evidence="14">Homodimer.</text>
</comment>
<dbReference type="SUPFAM" id="SSF142695">
    <property type="entry name" value="RibA-like"/>
    <property type="match status" value="1"/>
</dbReference>
<keyword evidence="9 14" id="KW-0686">Riboflavin biosynthesis</keyword>
<feature type="site" description="Essential for catalytic activity" evidence="14">
    <location>
        <position position="131"/>
    </location>
</feature>
<dbReference type="GO" id="GO:0008686">
    <property type="term" value="F:3,4-dihydroxy-2-butanone-4-phosphate synthase activity"/>
    <property type="evidence" value="ECO:0007669"/>
    <property type="project" value="UniProtKB-UniRule"/>
</dbReference>
<comment type="function">
    <text evidence="3 14">Catalyzes the conversion of D-ribulose 5-phosphate to formate and 3,4-dihydroxy-2-butanone 4-phosphate.</text>
</comment>
<dbReference type="RefSeq" id="WP_052547266.1">
    <property type="nucleotide sequence ID" value="NZ_JMCC02000014.1"/>
</dbReference>
<evidence type="ECO:0000256" key="2">
    <source>
        <dbReference type="ARBA" id="ARBA00001936"/>
    </source>
</evidence>
<dbReference type="GO" id="GO:0003935">
    <property type="term" value="F:GTP cyclohydrolase II activity"/>
    <property type="evidence" value="ECO:0007669"/>
    <property type="project" value="TreeGrafter"/>
</dbReference>
<feature type="site" description="Essential for catalytic activity" evidence="14">
    <location>
        <position position="169"/>
    </location>
</feature>
<dbReference type="GO" id="GO:0030145">
    <property type="term" value="F:manganese ion binding"/>
    <property type="evidence" value="ECO:0007669"/>
    <property type="project" value="UniProtKB-UniRule"/>
</dbReference>
<dbReference type="PANTHER" id="PTHR21327">
    <property type="entry name" value="GTP CYCLOHYDROLASE II-RELATED"/>
    <property type="match status" value="1"/>
</dbReference>
<evidence type="ECO:0000256" key="6">
    <source>
        <dbReference type="ARBA" id="ARBA00008976"/>
    </source>
</evidence>
<dbReference type="Proteomes" id="UP000031599">
    <property type="component" value="Unassembled WGS sequence"/>
</dbReference>
<dbReference type="GO" id="GO:0005829">
    <property type="term" value="C:cytosol"/>
    <property type="evidence" value="ECO:0007669"/>
    <property type="project" value="TreeGrafter"/>
</dbReference>
<evidence type="ECO:0000256" key="13">
    <source>
        <dbReference type="ARBA" id="ARBA00023239"/>
    </source>
</evidence>
<dbReference type="InterPro" id="IPR036144">
    <property type="entry name" value="RibA-like_sf"/>
</dbReference>
<evidence type="ECO:0000256" key="1">
    <source>
        <dbReference type="ARBA" id="ARBA00000141"/>
    </source>
</evidence>
<sequence>MIKQSHPFERVEHAIDVVRRGGMVIMVDDEDRENEGDLVIAAQHCDANAVNFMTKHGRGLICLSLMSDRIEQLGLRMMVPTDPGSMGTAFTVSIEARRGVTTGISAGDRAETIRVACDPKFGAEDIVSPGHIFPLRAQGGGVLVRSGHTEGSVDLSRLAGCSAAGVICEIMRDDGEMARMDDLEAFGREHGLPIVCIADLIEYRLQRESLIEEIAAAPFESQILGIAESDGWTMRSYRSLVRPVSRFVTLSKGEIDDSAPVMLRAQRAQLIGDVFGFGDDSATRMRSALARIDEAGRGVFLYVLGGPGHEVTEALDLQGVRGRAPASPGLRPRESGFREFGLGAQVLKHMGVKAIRVLTDNPRKIVGLEGFGIEVVGSVPLG</sequence>
<feature type="binding site" evidence="14">
    <location>
        <position position="33"/>
    </location>
    <ligand>
        <name>Mg(2+)</name>
        <dbReference type="ChEBI" id="CHEBI:18420"/>
        <label>2</label>
    </ligand>
</feature>
<keyword evidence="13 14" id="KW-0456">Lyase</keyword>
<protein>
    <recommendedName>
        <fullName evidence="8 14">3,4-dihydroxy-2-butanone 4-phosphate synthase</fullName>
        <shortName evidence="14">DHBP synthase</shortName>
        <ecNumber evidence="7 14">4.1.99.12</ecNumber>
    </recommendedName>
</protein>
<dbReference type="GO" id="GO:0009231">
    <property type="term" value="P:riboflavin biosynthetic process"/>
    <property type="evidence" value="ECO:0007669"/>
    <property type="project" value="UniProtKB-UniRule"/>
</dbReference>
<accession>A0A0C2D9B8</accession>
<dbReference type="InterPro" id="IPR032677">
    <property type="entry name" value="GTP_cyclohydro_II"/>
</dbReference>
<feature type="binding site" evidence="14">
    <location>
        <position position="33"/>
    </location>
    <ligand>
        <name>Mg(2+)</name>
        <dbReference type="ChEBI" id="CHEBI:18420"/>
        <label>1</label>
    </ligand>
</feature>
<keyword evidence="12 14" id="KW-0464">Manganese</keyword>
<evidence type="ECO:0000256" key="7">
    <source>
        <dbReference type="ARBA" id="ARBA00012153"/>
    </source>
</evidence>
<evidence type="ECO:0000313" key="17">
    <source>
        <dbReference type="Proteomes" id="UP000031599"/>
    </source>
</evidence>
<dbReference type="InterPro" id="IPR000422">
    <property type="entry name" value="DHBP_synthase_RibB"/>
</dbReference>
<dbReference type="UniPathway" id="UPA00275">
    <property type="reaction ID" value="UER00399"/>
</dbReference>
<dbReference type="FunFam" id="3.90.870.10:FF:000001">
    <property type="entry name" value="Riboflavin biosynthesis protein RibBA"/>
    <property type="match status" value="1"/>
</dbReference>
<evidence type="ECO:0000256" key="8">
    <source>
        <dbReference type="ARBA" id="ARBA00018836"/>
    </source>
</evidence>
<dbReference type="Gene3D" id="3.40.50.10990">
    <property type="entry name" value="GTP cyclohydrolase II"/>
    <property type="match status" value="1"/>
</dbReference>
<dbReference type="EMBL" id="JMCC02000014">
    <property type="protein sequence ID" value="KIG18190.1"/>
    <property type="molecule type" value="Genomic_DNA"/>
</dbReference>
<feature type="binding site" evidence="14">
    <location>
        <begin position="32"/>
        <end position="33"/>
    </location>
    <ligand>
        <name>D-ribulose 5-phosphate</name>
        <dbReference type="ChEBI" id="CHEBI:58121"/>
    </ligand>
</feature>
<evidence type="ECO:0000313" key="16">
    <source>
        <dbReference type="EMBL" id="KIG18190.1"/>
    </source>
</evidence>
<dbReference type="HAMAP" id="MF_00180">
    <property type="entry name" value="RibB"/>
    <property type="match status" value="1"/>
</dbReference>
<dbReference type="InterPro" id="IPR017945">
    <property type="entry name" value="DHBP_synth_RibB-like_a/b_dom"/>
</dbReference>